<evidence type="ECO:0000256" key="4">
    <source>
        <dbReference type="PIRSR" id="PIRSR640042-2"/>
    </source>
</evidence>
<dbReference type="InterPro" id="IPR015293">
    <property type="entry name" value="BE_C"/>
</dbReference>
<keyword evidence="2 5" id="KW-0119">Carbohydrate metabolism</keyword>
<evidence type="ECO:0000259" key="7">
    <source>
        <dbReference type="Pfam" id="PF09210"/>
    </source>
</evidence>
<dbReference type="SUPFAM" id="SSF88688">
    <property type="entry name" value="Families 57/38 glycoside transferase middle domain"/>
    <property type="match status" value="1"/>
</dbReference>
<accession>A0A7C2K1U0</accession>
<feature type="binding site" evidence="4">
    <location>
        <position position="307"/>
    </location>
    <ligand>
        <name>substrate</name>
    </ligand>
</feature>
<sequence>MAKKGYFALVLHSHLPYVLGHGVWPHGAEWLYEAATETYIPLLMAIERLVSRGIKVHFTIGITPVLQEQLKDDRFKEGVKGYIEQKIDSAREDEIYFLKTGYKHRASLAVFWQKFYEQVGEYFEKINRDILERFSSYYKAGHIEIITSGATHGYMPLLLKDESCYAQVLEGKRAFVKNVGVEPSGIWPPELAYRFSYKWKPPVGSYPEYLRLGLEEIYNKLGIEYFLVDHHLIEGGKAVGTYIGLFEALKLLWETQASAYRPVEVEKKDTLRNYYVVSPGKTVGAGVFARDPRTALQVWSRDIGYPGDFAYLEFHKKHFPGGHRYWRITGKDVDLGNKDEYRRDWAEMALVSHANHFVDILKKIIAESELENPIIVSPFDTELYGHWWFEGIDWLEKVFENISKTESLETITLGEYHRKYPPETVVNLPEGSWGEGGFHWVWLNDWTSWTWEKIYEIEDRFFKEALNAELAKDPMYFRVLKQLGRELLLLQSSDWQFLITTWSARDYAEQRVAIHYEYCKRLLDMLASLRENKGLSTEDLNLLETLEDKDRLFENINPMEWKLQ</sequence>
<dbReference type="Pfam" id="PF09210">
    <property type="entry name" value="BE_C"/>
    <property type="match status" value="1"/>
</dbReference>
<dbReference type="EMBL" id="DSOL01000167">
    <property type="protein sequence ID" value="HEN28186.1"/>
    <property type="molecule type" value="Genomic_DNA"/>
</dbReference>
<dbReference type="GO" id="GO:0003844">
    <property type="term" value="F:1,4-alpha-glucan branching enzyme activity"/>
    <property type="evidence" value="ECO:0007669"/>
    <property type="project" value="InterPro"/>
</dbReference>
<evidence type="ECO:0000259" key="6">
    <source>
        <dbReference type="Pfam" id="PF03065"/>
    </source>
</evidence>
<feature type="binding site" evidence="4">
    <location>
        <position position="433"/>
    </location>
    <ligand>
        <name>substrate</name>
    </ligand>
</feature>
<comment type="similarity">
    <text evidence="1 5">Belongs to the glycosyl hydrolase 57 family.</text>
</comment>
<gene>
    <name evidence="8" type="ORF">ENQ77_05980</name>
</gene>
<evidence type="ECO:0000256" key="2">
    <source>
        <dbReference type="ARBA" id="ARBA00023277"/>
    </source>
</evidence>
<protein>
    <submittedName>
        <fullName evidence="8">DUF1957 domain-containing protein</fullName>
    </submittedName>
</protein>
<feature type="binding site" evidence="4">
    <location>
        <position position="494"/>
    </location>
    <ligand>
        <name>substrate</name>
    </ligand>
</feature>
<dbReference type="PANTHER" id="PTHR41695">
    <property type="entry name" value="1,4-ALPHA-GLUCAN BRANCHING ENZYME RV3031-RELATED"/>
    <property type="match status" value="1"/>
</dbReference>
<dbReference type="Gene3D" id="1.20.1430.10">
    <property type="entry name" value="Families 57/38 glycoside transferase, middle domain"/>
    <property type="match status" value="1"/>
</dbReference>
<evidence type="ECO:0000313" key="8">
    <source>
        <dbReference type="EMBL" id="HEN28186.1"/>
    </source>
</evidence>
<evidence type="ECO:0000256" key="5">
    <source>
        <dbReference type="RuleBase" id="RU361196"/>
    </source>
</evidence>
<dbReference type="Pfam" id="PF03065">
    <property type="entry name" value="Glyco_hydro_57"/>
    <property type="match status" value="1"/>
</dbReference>
<dbReference type="InterPro" id="IPR011330">
    <property type="entry name" value="Glyco_hydro/deAcase_b/a-brl"/>
</dbReference>
<feature type="binding site" evidence="4">
    <location>
        <position position="290"/>
    </location>
    <ligand>
        <name>substrate</name>
    </ligand>
</feature>
<reference evidence="8" key="1">
    <citation type="journal article" date="2020" name="mSystems">
        <title>Genome- and Community-Level Interaction Insights into Carbon Utilization and Element Cycling Functions of Hydrothermarchaeota in Hydrothermal Sediment.</title>
        <authorList>
            <person name="Zhou Z."/>
            <person name="Liu Y."/>
            <person name="Xu W."/>
            <person name="Pan J."/>
            <person name="Luo Z.H."/>
            <person name="Li M."/>
        </authorList>
    </citation>
    <scope>NUCLEOTIDE SEQUENCE [LARGE SCALE GENOMIC DNA]</scope>
    <source>
        <strain evidence="8">SpSt-34</strain>
    </source>
</reference>
<feature type="active site" description="Nucleophile" evidence="3">
    <location>
        <position position="190"/>
    </location>
</feature>
<evidence type="ECO:0000256" key="1">
    <source>
        <dbReference type="ARBA" id="ARBA00006821"/>
    </source>
</evidence>
<dbReference type="SUPFAM" id="SSF88713">
    <property type="entry name" value="Glycoside hydrolase/deacetylase"/>
    <property type="match status" value="1"/>
</dbReference>
<comment type="caution">
    <text evidence="8">The sequence shown here is derived from an EMBL/GenBank/DDBJ whole genome shotgun (WGS) entry which is preliminary data.</text>
</comment>
<dbReference type="AlphaFoldDB" id="A0A7C2K1U0"/>
<dbReference type="GO" id="GO:0005576">
    <property type="term" value="C:extracellular region"/>
    <property type="evidence" value="ECO:0007669"/>
    <property type="project" value="TreeGrafter"/>
</dbReference>
<evidence type="ECO:0000256" key="3">
    <source>
        <dbReference type="PIRSR" id="PIRSR640042-1"/>
    </source>
</evidence>
<dbReference type="PANTHER" id="PTHR41695:SF1">
    <property type="entry name" value="1,4-ALPHA-GLUCAN BRANCHING ENZYME TK1436"/>
    <property type="match status" value="1"/>
</dbReference>
<name>A0A7C2K1U0_UNCW3</name>
<feature type="domain" description="Glycoside hydrolase family 57 N-terminal" evidence="6">
    <location>
        <begin position="8"/>
        <end position="429"/>
    </location>
</feature>
<proteinExistence type="inferred from homology"/>
<dbReference type="InterPro" id="IPR027291">
    <property type="entry name" value="Glyco_hydro_38_N_sf"/>
</dbReference>
<dbReference type="GO" id="GO:0030979">
    <property type="term" value="P:alpha-glucan biosynthetic process"/>
    <property type="evidence" value="ECO:0007669"/>
    <property type="project" value="InterPro"/>
</dbReference>
<organism evidence="8">
    <name type="scientific">candidate division WOR-3 bacterium</name>
    <dbReference type="NCBI Taxonomy" id="2052148"/>
    <lineage>
        <taxon>Bacteria</taxon>
        <taxon>Bacteria division WOR-3</taxon>
    </lineage>
</organism>
<dbReference type="InterPro" id="IPR028995">
    <property type="entry name" value="Glyco_hydro_57/38_cen_sf"/>
</dbReference>
<dbReference type="InterPro" id="IPR004300">
    <property type="entry name" value="Glyco_hydro_57_N"/>
</dbReference>
<feature type="domain" description="1,4-alpha-glucan branching enzyme C-terminal" evidence="7">
    <location>
        <begin position="454"/>
        <end position="559"/>
    </location>
</feature>
<dbReference type="InterPro" id="IPR037090">
    <property type="entry name" value="57_glycoside_trans_central"/>
</dbReference>
<dbReference type="InterPro" id="IPR040042">
    <property type="entry name" value="Branching_enz_MT3115-like"/>
</dbReference>
<feature type="active site" description="Proton donor" evidence="3">
    <location>
        <position position="380"/>
    </location>
</feature>
<dbReference type="Gene3D" id="3.20.110.10">
    <property type="entry name" value="Glycoside hydrolase 38, N terminal domain"/>
    <property type="match status" value="1"/>
</dbReference>